<feature type="signal peptide" evidence="2">
    <location>
        <begin position="1"/>
        <end position="15"/>
    </location>
</feature>
<dbReference type="AlphaFoldDB" id="A0A067QI05"/>
<feature type="compositionally biased region" description="Basic and acidic residues" evidence="1">
    <location>
        <begin position="63"/>
        <end position="83"/>
    </location>
</feature>
<feature type="chain" id="PRO_5013085080" evidence="2">
    <location>
        <begin position="16"/>
        <end position="329"/>
    </location>
</feature>
<feature type="compositionally biased region" description="Basic and acidic residues" evidence="1">
    <location>
        <begin position="161"/>
        <end position="173"/>
    </location>
</feature>
<gene>
    <name evidence="3" type="ORF">L798_04193</name>
</gene>
<protein>
    <submittedName>
        <fullName evidence="3">Protein lap4</fullName>
    </submittedName>
</protein>
<feature type="compositionally biased region" description="Polar residues" evidence="1">
    <location>
        <begin position="181"/>
        <end position="200"/>
    </location>
</feature>
<feature type="region of interest" description="Disordered" evidence="1">
    <location>
        <begin position="39"/>
        <end position="92"/>
    </location>
</feature>
<accession>A0A067QI05</accession>
<organism evidence="3 4">
    <name type="scientific">Zootermopsis nevadensis</name>
    <name type="common">Dampwood termite</name>
    <dbReference type="NCBI Taxonomy" id="136037"/>
    <lineage>
        <taxon>Eukaryota</taxon>
        <taxon>Metazoa</taxon>
        <taxon>Ecdysozoa</taxon>
        <taxon>Arthropoda</taxon>
        <taxon>Hexapoda</taxon>
        <taxon>Insecta</taxon>
        <taxon>Pterygota</taxon>
        <taxon>Neoptera</taxon>
        <taxon>Polyneoptera</taxon>
        <taxon>Dictyoptera</taxon>
        <taxon>Blattodea</taxon>
        <taxon>Blattoidea</taxon>
        <taxon>Termitoidae</taxon>
        <taxon>Termopsidae</taxon>
        <taxon>Zootermopsis</taxon>
    </lineage>
</organism>
<reference evidence="3 4" key="1">
    <citation type="journal article" date="2014" name="Nat. Commun.">
        <title>Molecular traces of alternative social organization in a termite genome.</title>
        <authorList>
            <person name="Terrapon N."/>
            <person name="Li C."/>
            <person name="Robertson H.M."/>
            <person name="Ji L."/>
            <person name="Meng X."/>
            <person name="Booth W."/>
            <person name="Chen Z."/>
            <person name="Childers C.P."/>
            <person name="Glastad K.M."/>
            <person name="Gokhale K."/>
            <person name="Gowin J."/>
            <person name="Gronenberg W."/>
            <person name="Hermansen R.A."/>
            <person name="Hu H."/>
            <person name="Hunt B.G."/>
            <person name="Huylmans A.K."/>
            <person name="Khalil S.M."/>
            <person name="Mitchell R.D."/>
            <person name="Munoz-Torres M.C."/>
            <person name="Mustard J.A."/>
            <person name="Pan H."/>
            <person name="Reese J.T."/>
            <person name="Scharf M.E."/>
            <person name="Sun F."/>
            <person name="Vogel H."/>
            <person name="Xiao J."/>
            <person name="Yang W."/>
            <person name="Yang Z."/>
            <person name="Yang Z."/>
            <person name="Zhou J."/>
            <person name="Zhu J."/>
            <person name="Brent C.S."/>
            <person name="Elsik C.G."/>
            <person name="Goodisman M.A."/>
            <person name="Liberles D.A."/>
            <person name="Roe R.M."/>
            <person name="Vargo E.L."/>
            <person name="Vilcinskas A."/>
            <person name="Wang J."/>
            <person name="Bornberg-Bauer E."/>
            <person name="Korb J."/>
            <person name="Zhang G."/>
            <person name="Liebig J."/>
        </authorList>
    </citation>
    <scope>NUCLEOTIDE SEQUENCE [LARGE SCALE GENOMIC DNA]</scope>
    <source>
        <tissue evidence="3">Whole organism</tissue>
    </source>
</reference>
<dbReference type="STRING" id="136037.A0A067QI05"/>
<proteinExistence type="predicted"/>
<feature type="region of interest" description="Disordered" evidence="1">
    <location>
        <begin position="133"/>
        <end position="260"/>
    </location>
</feature>
<keyword evidence="4" id="KW-1185">Reference proteome</keyword>
<evidence type="ECO:0000256" key="1">
    <source>
        <dbReference type="SAM" id="MobiDB-lite"/>
    </source>
</evidence>
<feature type="compositionally biased region" description="Acidic residues" evidence="1">
    <location>
        <begin position="215"/>
        <end position="230"/>
    </location>
</feature>
<sequence>MFVFLALSLFSVLDAFYDGRLYRCGIKFSGENLNEASDGEANVASVSSPDCQQESDDEDWEEREASRTHSVKFTDDLDQDQNKETPFVRQNTPHPKELKAKAFKLFGKGKAPDGKAAGGKAVDGKAAAEQLDASKVQFEPEKQTSEMEPLPLSELNSHMDTSVKDVDDTKEVGNKIPSKQVIMTQAPATVISSEPENQLASEAQESGSEEKESSEMEVDEDANEDQEDEETEKHVGFEVEEEEDASARPNRLHRRDTPHHLKDRRINVNLDHSKVASIIAQAISKKKEDDVDKGSFYPTPPESVGEQSQGMVCLLVRCHMPCNYYTLEV</sequence>
<evidence type="ECO:0000256" key="2">
    <source>
        <dbReference type="SAM" id="SignalP"/>
    </source>
</evidence>
<dbReference type="Proteomes" id="UP000027135">
    <property type="component" value="Unassembled WGS sequence"/>
</dbReference>
<keyword evidence="2" id="KW-0732">Signal</keyword>
<dbReference type="InParanoid" id="A0A067QI05"/>
<evidence type="ECO:0000313" key="4">
    <source>
        <dbReference type="Proteomes" id="UP000027135"/>
    </source>
</evidence>
<dbReference type="eggNOG" id="KOG0619">
    <property type="taxonomic scope" value="Eukaryota"/>
</dbReference>
<name>A0A067QI05_ZOONE</name>
<evidence type="ECO:0000313" key="3">
    <source>
        <dbReference type="EMBL" id="KDR06515.1"/>
    </source>
</evidence>
<dbReference type="EMBL" id="KK853582">
    <property type="protein sequence ID" value="KDR06515.1"/>
    <property type="molecule type" value="Genomic_DNA"/>
</dbReference>
<feature type="compositionally biased region" description="Acidic residues" evidence="1">
    <location>
        <begin position="53"/>
        <end position="62"/>
    </location>
</feature>